<evidence type="ECO:0000256" key="6">
    <source>
        <dbReference type="ARBA" id="ARBA00022741"/>
    </source>
</evidence>
<dbReference type="EC" id="2.7.1.130" evidence="2"/>
<dbReference type="HAMAP" id="MF_00409">
    <property type="entry name" value="LpxK"/>
    <property type="match status" value="1"/>
</dbReference>
<dbReference type="GO" id="GO:0009245">
    <property type="term" value="P:lipid A biosynthetic process"/>
    <property type="evidence" value="ECO:0007669"/>
    <property type="project" value="UniProtKB-KW"/>
</dbReference>
<evidence type="ECO:0000256" key="3">
    <source>
        <dbReference type="ARBA" id="ARBA00022516"/>
    </source>
</evidence>
<dbReference type="AlphaFoldDB" id="A0A1W1CUG4"/>
<feature type="transmembrane region" description="Helical" evidence="10">
    <location>
        <begin position="12"/>
        <end position="31"/>
    </location>
</feature>
<organism evidence="11">
    <name type="scientific">hydrothermal vent metagenome</name>
    <dbReference type="NCBI Taxonomy" id="652676"/>
    <lineage>
        <taxon>unclassified sequences</taxon>
        <taxon>metagenomes</taxon>
        <taxon>ecological metagenomes</taxon>
    </lineage>
</organism>
<dbReference type="InterPro" id="IPR027417">
    <property type="entry name" value="P-loop_NTPase"/>
</dbReference>
<protein>
    <recommendedName>
        <fullName evidence="2">tetraacyldisaccharide 4'-kinase</fullName>
        <ecNumber evidence="2">2.7.1.130</ecNumber>
    </recommendedName>
</protein>
<gene>
    <name evidence="11" type="ORF">MNB_SUP05-5-126</name>
</gene>
<evidence type="ECO:0000256" key="9">
    <source>
        <dbReference type="ARBA" id="ARBA00023098"/>
    </source>
</evidence>
<sequence>MLDFQKRKLLNYLLLPLSWIYILLSFLNRFYQSKKQEKINVPIIIVGNITVGGTGKSPLTIAIVQFLIQKNYKVGVVSRGYGGTHQKGSLLLDKSTSPIVAGDEPVMIYQQTQVPVIVNKNRVKAVKDLIKYHKVNVIISDDGLQHYALSRDIEIVVIDGKRRFGNGFFLPAGPLREKISRLQSVDFIVNNGSYENNETTMFLTPLKFTNLKTSEVQEIDFFAFEKCYVVSGIANPKRFWETLKKLQIRLETRSFADHYKFTKDDFIEIQDMPIIMTDKDAVKCLDFATENMWSLTVKASLEDDFYKSLLRKINVR</sequence>
<dbReference type="UniPathway" id="UPA00359">
    <property type="reaction ID" value="UER00482"/>
</dbReference>
<evidence type="ECO:0000256" key="8">
    <source>
        <dbReference type="ARBA" id="ARBA00022840"/>
    </source>
</evidence>
<keyword evidence="7 11" id="KW-0418">Kinase</keyword>
<dbReference type="PANTHER" id="PTHR42724:SF1">
    <property type="entry name" value="TETRAACYLDISACCHARIDE 4'-KINASE, MITOCHONDRIAL-RELATED"/>
    <property type="match status" value="1"/>
</dbReference>
<keyword evidence="10" id="KW-1133">Transmembrane helix</keyword>
<dbReference type="PANTHER" id="PTHR42724">
    <property type="entry name" value="TETRAACYLDISACCHARIDE 4'-KINASE"/>
    <property type="match status" value="1"/>
</dbReference>
<keyword evidence="4" id="KW-0441">Lipid A biosynthesis</keyword>
<evidence type="ECO:0000256" key="1">
    <source>
        <dbReference type="ARBA" id="ARBA00004870"/>
    </source>
</evidence>
<keyword evidence="8" id="KW-0067">ATP-binding</keyword>
<dbReference type="InterPro" id="IPR003758">
    <property type="entry name" value="LpxK"/>
</dbReference>
<evidence type="ECO:0000313" key="11">
    <source>
        <dbReference type="EMBL" id="SFV69312.1"/>
    </source>
</evidence>
<dbReference type="GO" id="GO:0005886">
    <property type="term" value="C:plasma membrane"/>
    <property type="evidence" value="ECO:0007669"/>
    <property type="project" value="TreeGrafter"/>
</dbReference>
<keyword evidence="10" id="KW-0812">Transmembrane</keyword>
<proteinExistence type="inferred from homology"/>
<keyword evidence="5 11" id="KW-0808">Transferase</keyword>
<accession>A0A1W1CUG4</accession>
<keyword evidence="9" id="KW-0443">Lipid metabolism</keyword>
<dbReference type="Pfam" id="PF02606">
    <property type="entry name" value="LpxK"/>
    <property type="match status" value="1"/>
</dbReference>
<dbReference type="EMBL" id="FPHJ01000066">
    <property type="protein sequence ID" value="SFV69312.1"/>
    <property type="molecule type" value="Genomic_DNA"/>
</dbReference>
<keyword evidence="3" id="KW-0444">Lipid biosynthesis</keyword>
<evidence type="ECO:0000256" key="10">
    <source>
        <dbReference type="SAM" id="Phobius"/>
    </source>
</evidence>
<comment type="pathway">
    <text evidence="1">Glycolipid biosynthesis; lipid IV(A) biosynthesis; lipid IV(A) from (3R)-3-hydroxytetradecanoyl-[acyl-carrier-protein] and UDP-N-acetyl-alpha-D-glucosamine: step 6/6.</text>
</comment>
<dbReference type="NCBIfam" id="TIGR00682">
    <property type="entry name" value="lpxK"/>
    <property type="match status" value="1"/>
</dbReference>
<dbReference type="GO" id="GO:0005524">
    <property type="term" value="F:ATP binding"/>
    <property type="evidence" value="ECO:0007669"/>
    <property type="project" value="UniProtKB-KW"/>
</dbReference>
<dbReference type="GO" id="GO:0009244">
    <property type="term" value="P:lipopolysaccharide core region biosynthetic process"/>
    <property type="evidence" value="ECO:0007669"/>
    <property type="project" value="TreeGrafter"/>
</dbReference>
<keyword evidence="6" id="KW-0547">Nucleotide-binding</keyword>
<evidence type="ECO:0000256" key="2">
    <source>
        <dbReference type="ARBA" id="ARBA00012071"/>
    </source>
</evidence>
<evidence type="ECO:0000256" key="5">
    <source>
        <dbReference type="ARBA" id="ARBA00022679"/>
    </source>
</evidence>
<keyword evidence="10" id="KW-0472">Membrane</keyword>
<reference evidence="11" key="1">
    <citation type="submission" date="2016-10" db="EMBL/GenBank/DDBJ databases">
        <authorList>
            <person name="de Groot N.N."/>
        </authorList>
    </citation>
    <scope>NUCLEOTIDE SEQUENCE</scope>
</reference>
<dbReference type="SUPFAM" id="SSF52540">
    <property type="entry name" value="P-loop containing nucleoside triphosphate hydrolases"/>
    <property type="match status" value="1"/>
</dbReference>
<name>A0A1W1CUG4_9ZZZZ</name>
<evidence type="ECO:0000256" key="7">
    <source>
        <dbReference type="ARBA" id="ARBA00022777"/>
    </source>
</evidence>
<evidence type="ECO:0000256" key="4">
    <source>
        <dbReference type="ARBA" id="ARBA00022556"/>
    </source>
</evidence>
<dbReference type="GO" id="GO:0009029">
    <property type="term" value="F:lipid-A 4'-kinase activity"/>
    <property type="evidence" value="ECO:0007669"/>
    <property type="project" value="UniProtKB-EC"/>
</dbReference>